<dbReference type="AlphaFoldDB" id="A0A2P6RAP1"/>
<accession>A0A2P6RAP1</accession>
<dbReference type="SUPFAM" id="SSF52540">
    <property type="entry name" value="P-loop containing nucleoside triphosphate hydrolases"/>
    <property type="match status" value="1"/>
</dbReference>
<name>A0A2P6RAP1_ROSCH</name>
<evidence type="ECO:0000256" key="1">
    <source>
        <dbReference type="ARBA" id="ARBA00022741"/>
    </source>
</evidence>
<keyword evidence="2" id="KW-0611">Plant defense</keyword>
<dbReference type="PANTHER" id="PTHR33463:SF203">
    <property type="entry name" value="AAA+ ATPASE DOMAIN-CONTAINING PROTEIN"/>
    <property type="match status" value="1"/>
</dbReference>
<keyword evidence="1" id="KW-0547">Nucleotide-binding</keyword>
<dbReference type="Gramene" id="PRQ43484">
    <property type="protein sequence ID" value="PRQ43484"/>
    <property type="gene ID" value="RchiOBHm_Chr3g0468981"/>
</dbReference>
<dbReference type="GO" id="GO:0005524">
    <property type="term" value="F:ATP binding"/>
    <property type="evidence" value="ECO:0007669"/>
    <property type="project" value="UniProtKB-KW"/>
</dbReference>
<dbReference type="GO" id="GO:0043531">
    <property type="term" value="F:ADP binding"/>
    <property type="evidence" value="ECO:0007669"/>
    <property type="project" value="InterPro"/>
</dbReference>
<protein>
    <submittedName>
        <fullName evidence="5">Putative P-loop containing nucleoside triphosphate hydrolase</fullName>
    </submittedName>
</protein>
<dbReference type="PRINTS" id="PR00364">
    <property type="entry name" value="DISEASERSIST"/>
</dbReference>
<evidence type="ECO:0000313" key="5">
    <source>
        <dbReference type="EMBL" id="PRQ43484.1"/>
    </source>
</evidence>
<reference evidence="5 6" key="1">
    <citation type="journal article" date="2018" name="Nat. Genet.">
        <title>The Rosa genome provides new insights in the design of modern roses.</title>
        <authorList>
            <person name="Bendahmane M."/>
        </authorList>
    </citation>
    <scope>NUCLEOTIDE SEQUENCE [LARGE SCALE GENOMIC DNA]</scope>
    <source>
        <strain evidence="6">cv. Old Blush</strain>
    </source>
</reference>
<dbReference type="OMA" id="NIATHCK"/>
<dbReference type="Proteomes" id="UP000238479">
    <property type="component" value="Chromosome 3"/>
</dbReference>
<dbReference type="Gene3D" id="3.40.50.300">
    <property type="entry name" value="P-loop containing nucleotide triphosphate hydrolases"/>
    <property type="match status" value="1"/>
</dbReference>
<dbReference type="GO" id="GO:0016787">
    <property type="term" value="F:hydrolase activity"/>
    <property type="evidence" value="ECO:0007669"/>
    <property type="project" value="UniProtKB-KW"/>
</dbReference>
<dbReference type="EMBL" id="PDCK01000041">
    <property type="protein sequence ID" value="PRQ43484.1"/>
    <property type="molecule type" value="Genomic_DNA"/>
</dbReference>
<dbReference type="PANTHER" id="PTHR33463">
    <property type="entry name" value="NB-ARC DOMAIN-CONTAINING PROTEIN-RELATED"/>
    <property type="match status" value="1"/>
</dbReference>
<comment type="caution">
    <text evidence="5">The sequence shown here is derived from an EMBL/GenBank/DDBJ whole genome shotgun (WGS) entry which is preliminary data.</text>
</comment>
<dbReference type="InterPro" id="IPR002182">
    <property type="entry name" value="NB-ARC"/>
</dbReference>
<feature type="domain" description="NB-ARC" evidence="4">
    <location>
        <begin position="1"/>
        <end position="163"/>
    </location>
</feature>
<evidence type="ECO:0000256" key="3">
    <source>
        <dbReference type="ARBA" id="ARBA00022840"/>
    </source>
</evidence>
<evidence type="ECO:0000256" key="2">
    <source>
        <dbReference type="ARBA" id="ARBA00022821"/>
    </source>
</evidence>
<dbReference type="Gene3D" id="1.10.8.430">
    <property type="entry name" value="Helical domain of apoptotic protease-activating factors"/>
    <property type="match status" value="1"/>
</dbReference>
<dbReference type="InterPro" id="IPR042197">
    <property type="entry name" value="Apaf_helical"/>
</dbReference>
<evidence type="ECO:0000313" key="6">
    <source>
        <dbReference type="Proteomes" id="UP000238479"/>
    </source>
</evidence>
<proteinExistence type="predicted"/>
<organism evidence="5 6">
    <name type="scientific">Rosa chinensis</name>
    <name type="common">China rose</name>
    <dbReference type="NCBI Taxonomy" id="74649"/>
    <lineage>
        <taxon>Eukaryota</taxon>
        <taxon>Viridiplantae</taxon>
        <taxon>Streptophyta</taxon>
        <taxon>Embryophyta</taxon>
        <taxon>Tracheophyta</taxon>
        <taxon>Spermatophyta</taxon>
        <taxon>Magnoliopsida</taxon>
        <taxon>eudicotyledons</taxon>
        <taxon>Gunneridae</taxon>
        <taxon>Pentapetalae</taxon>
        <taxon>rosids</taxon>
        <taxon>fabids</taxon>
        <taxon>Rosales</taxon>
        <taxon>Rosaceae</taxon>
        <taxon>Rosoideae</taxon>
        <taxon>Rosoideae incertae sedis</taxon>
        <taxon>Rosa</taxon>
    </lineage>
</organism>
<gene>
    <name evidence="5" type="ORF">RchiOBHm_Chr3g0468981</name>
</gene>
<dbReference type="FunFam" id="3.40.50.300:FF:001091">
    <property type="entry name" value="Probable disease resistance protein At1g61300"/>
    <property type="match status" value="1"/>
</dbReference>
<keyword evidence="5" id="KW-0378">Hydrolase</keyword>
<keyword evidence="6" id="KW-1185">Reference proteome</keyword>
<evidence type="ECO:0000259" key="4">
    <source>
        <dbReference type="Pfam" id="PF00931"/>
    </source>
</evidence>
<dbReference type="GO" id="GO:0006952">
    <property type="term" value="P:defense response"/>
    <property type="evidence" value="ECO:0007669"/>
    <property type="project" value="UniProtKB-KW"/>
</dbReference>
<dbReference type="InterPro" id="IPR027417">
    <property type="entry name" value="P-loop_NTPase"/>
</dbReference>
<dbReference type="Pfam" id="PF00931">
    <property type="entry name" value="NB-ARC"/>
    <property type="match status" value="1"/>
</dbReference>
<keyword evidence="3" id="KW-0067">ATP-binding</keyword>
<sequence>MDKVMKALQDDEVTVVGVYGMGGIGKTTMVEHVGAQACNTGLFDHVIMAVVSQSPDFRKIQGTLADLLELKLEGETEVGRARILQKEIISRNKILIILDDIWEMIDLSRIGIPSYGQLQRRNSKVLLTTRRFNVCHSMESQSSIPLNILSEEDSWKLFVKKARKSFENSTNFYDIARKVARECAGLPVALIAVARALGDKDLDEWKEAARRLKASQPVHPEDGRVVLKYHASYFAAYSQRIMISQLRTCWGMGSGKDYFNIATHCKKPEPLLIQRSSTLKLLACFWRVNMTNRLGCMMSFGIWPY</sequence>
<dbReference type="InterPro" id="IPR050905">
    <property type="entry name" value="Plant_NBS-LRR"/>
</dbReference>